<dbReference type="InterPro" id="IPR006522">
    <property type="entry name" value="Phage_virion_morphogenesis"/>
</dbReference>
<evidence type="ECO:0000313" key="1">
    <source>
        <dbReference type="EMBL" id="SQC23538.1"/>
    </source>
</evidence>
<dbReference type="NCBIfam" id="TIGR01635">
    <property type="entry name" value="tail_comp_S"/>
    <property type="match status" value="1"/>
</dbReference>
<reference evidence="1 2" key="1">
    <citation type="submission" date="2018-06" db="EMBL/GenBank/DDBJ databases">
        <authorList>
            <consortium name="Pathogen Informatics"/>
            <person name="Doyle S."/>
        </authorList>
    </citation>
    <scope>NUCLEOTIDE SEQUENCE [LARGE SCALE GENOMIC DNA]</scope>
    <source>
        <strain evidence="1 2">NCTC9645</strain>
    </source>
</reference>
<name>A0A2X3D2R8_KLEPN</name>
<dbReference type="Pfam" id="PF05069">
    <property type="entry name" value="Phage_tail_S"/>
    <property type="match status" value="1"/>
</dbReference>
<dbReference type="Proteomes" id="UP000250675">
    <property type="component" value="Unassembled WGS sequence"/>
</dbReference>
<protein>
    <submittedName>
        <fullName evidence="1">Mu-like prophage protein gpG</fullName>
    </submittedName>
</protein>
<dbReference type="EMBL" id="UASO01000004">
    <property type="protein sequence ID" value="SQC23538.1"/>
    <property type="molecule type" value="Genomic_DNA"/>
</dbReference>
<evidence type="ECO:0000313" key="2">
    <source>
        <dbReference type="Proteomes" id="UP000250675"/>
    </source>
</evidence>
<organism evidence="1 2">
    <name type="scientific">Klebsiella pneumoniae</name>
    <dbReference type="NCBI Taxonomy" id="573"/>
    <lineage>
        <taxon>Bacteria</taxon>
        <taxon>Pseudomonadati</taxon>
        <taxon>Pseudomonadota</taxon>
        <taxon>Gammaproteobacteria</taxon>
        <taxon>Enterobacterales</taxon>
        <taxon>Enterobacteriaceae</taxon>
        <taxon>Klebsiella/Raoultella group</taxon>
        <taxon>Klebsiella</taxon>
        <taxon>Klebsiella pneumoniae complex</taxon>
    </lineage>
</organism>
<accession>A0A2X3D2R8</accession>
<gene>
    <name evidence="1" type="ORF">NCTC9645_03593</name>
</gene>
<dbReference type="AlphaFoldDB" id="A0A2X3D2R8"/>
<sequence>MAGATLTFDYQDALNTLLRTQAALADPAPLLADMGEKLLEFHQQRFRAQESPDGTPWQSLSARYQKRKRRNQDKVLTLDGHLRNTLRWQINANELLFGTDRIYGAVHQFGATIEIAARSQQAYYRQKKNGEIDNRFVRRSKSNFAQWHTIPAHQVTIPARPWLGVSAEQGARLVELARNYLQRSLKP</sequence>
<proteinExistence type="predicted"/>